<dbReference type="Pfam" id="PF01614">
    <property type="entry name" value="IclR_C"/>
    <property type="match status" value="1"/>
</dbReference>
<evidence type="ECO:0000256" key="1">
    <source>
        <dbReference type="ARBA" id="ARBA00023015"/>
    </source>
</evidence>
<gene>
    <name evidence="8" type="ORF">VN24_16865</name>
</gene>
<feature type="domain" description="IclR-ED" evidence="7">
    <location>
        <begin position="72"/>
        <end position="255"/>
    </location>
</feature>
<dbReference type="InterPro" id="IPR036388">
    <property type="entry name" value="WH-like_DNA-bd_sf"/>
</dbReference>
<protein>
    <recommendedName>
        <fullName evidence="5">Glycerol operon regulatory protein</fullName>
    </recommendedName>
</protein>
<dbReference type="InterPro" id="IPR029016">
    <property type="entry name" value="GAF-like_dom_sf"/>
</dbReference>
<dbReference type="PROSITE" id="PS51078">
    <property type="entry name" value="ICLR_ED"/>
    <property type="match status" value="1"/>
</dbReference>
<dbReference type="GO" id="GO:0045892">
    <property type="term" value="P:negative regulation of DNA-templated transcription"/>
    <property type="evidence" value="ECO:0007669"/>
    <property type="project" value="TreeGrafter"/>
</dbReference>
<dbReference type="InterPro" id="IPR014757">
    <property type="entry name" value="Tscrpt_reg_IclR_C"/>
</dbReference>
<dbReference type="Proteomes" id="UP000032633">
    <property type="component" value="Chromosome"/>
</dbReference>
<dbReference type="PANTHER" id="PTHR30136">
    <property type="entry name" value="HELIX-TURN-HELIX TRANSCRIPTIONAL REGULATOR, ICLR FAMILY"/>
    <property type="match status" value="1"/>
</dbReference>
<reference evidence="8 9" key="1">
    <citation type="journal article" date="2015" name="J. Biotechnol.">
        <title>Complete genome sequence of Paenibacillus beijingensis 7188(T) (=DSM 24997(T)), a novel rhizobacterium from jujube garden soil.</title>
        <authorList>
            <person name="Kwak Y."/>
            <person name="Shin J.H."/>
        </authorList>
    </citation>
    <scope>NUCLEOTIDE SEQUENCE [LARGE SCALE GENOMIC DNA]</scope>
    <source>
        <strain evidence="8 9">DSM 24997</strain>
    </source>
</reference>
<keyword evidence="9" id="KW-1185">Reference proteome</keyword>
<dbReference type="InterPro" id="IPR050707">
    <property type="entry name" value="HTH_MetabolicPath_Reg"/>
</dbReference>
<dbReference type="GO" id="GO:0003700">
    <property type="term" value="F:DNA-binding transcription factor activity"/>
    <property type="evidence" value="ECO:0007669"/>
    <property type="project" value="TreeGrafter"/>
</dbReference>
<dbReference type="HOGENOM" id="CLU_062618_0_1_9"/>
<dbReference type="SUPFAM" id="SSF46785">
    <property type="entry name" value="Winged helix' DNA-binding domain"/>
    <property type="match status" value="1"/>
</dbReference>
<dbReference type="STRING" id="1126833.VN24_16865"/>
<sequence>MADVSPSVVKSADRVLDIFELLAQEKSPMSLMDVARKLDVPTSSLYKLLQNLLRRGYVTTSANEKLFSLGPKLFETCSAYSHNISLTEEFQRISEGIAAEINESVYLSILDGKQVLYIAEKQSAHPIRFVSHMGMRLPAHSTAMGKVQLSTMSDSELKNLYSDHELGALTSRTITKMDELLREVNVIRNDGVGFSYGEAVDGVQCAAAPIFNAEGRSIAAISVSIPTVRVTPTLWEQTVDAVKRAARAMSIKMQYFS</sequence>
<dbReference type="Gene3D" id="1.10.10.10">
    <property type="entry name" value="Winged helix-like DNA-binding domain superfamily/Winged helix DNA-binding domain"/>
    <property type="match status" value="1"/>
</dbReference>
<name>A0A0D5NL95_9BACL</name>
<reference evidence="9" key="2">
    <citation type="submission" date="2015-03" db="EMBL/GenBank/DDBJ databases">
        <title>Genome sequence of Paenibacillus beijingensis strain DSM 24997T.</title>
        <authorList>
            <person name="Kwak Y."/>
            <person name="Shin J.-H."/>
        </authorList>
    </citation>
    <scope>NUCLEOTIDE SEQUENCE [LARGE SCALE GENOMIC DNA]</scope>
    <source>
        <strain evidence="9">DSM 24997</strain>
    </source>
</reference>
<dbReference type="InterPro" id="IPR005471">
    <property type="entry name" value="Tscrpt_reg_IclR_N"/>
</dbReference>
<evidence type="ECO:0000256" key="4">
    <source>
        <dbReference type="ARBA" id="ARBA00058938"/>
    </source>
</evidence>
<accession>A0A0D5NL95</accession>
<evidence type="ECO:0000313" key="9">
    <source>
        <dbReference type="Proteomes" id="UP000032633"/>
    </source>
</evidence>
<evidence type="ECO:0000256" key="2">
    <source>
        <dbReference type="ARBA" id="ARBA00023125"/>
    </source>
</evidence>
<comment type="function">
    <text evidence="4">May be an activator protein for the gylABX operon.</text>
</comment>
<dbReference type="InterPro" id="IPR036390">
    <property type="entry name" value="WH_DNA-bd_sf"/>
</dbReference>
<keyword evidence="2" id="KW-0238">DNA-binding</keyword>
<feature type="domain" description="HTH iclR-type" evidence="6">
    <location>
        <begin position="9"/>
        <end position="71"/>
    </location>
</feature>
<evidence type="ECO:0000256" key="5">
    <source>
        <dbReference type="ARBA" id="ARBA00070406"/>
    </source>
</evidence>
<proteinExistence type="predicted"/>
<organism evidence="8 9">
    <name type="scientific">Paenibacillus beijingensis</name>
    <dbReference type="NCBI Taxonomy" id="1126833"/>
    <lineage>
        <taxon>Bacteria</taxon>
        <taxon>Bacillati</taxon>
        <taxon>Bacillota</taxon>
        <taxon>Bacilli</taxon>
        <taxon>Bacillales</taxon>
        <taxon>Paenibacillaceae</taxon>
        <taxon>Paenibacillus</taxon>
    </lineage>
</organism>
<keyword evidence="3" id="KW-0804">Transcription</keyword>
<evidence type="ECO:0000313" key="8">
    <source>
        <dbReference type="EMBL" id="AJY75915.1"/>
    </source>
</evidence>
<dbReference type="PATRIC" id="fig|1126833.4.peg.3699"/>
<dbReference type="Pfam" id="PF09339">
    <property type="entry name" value="HTH_IclR"/>
    <property type="match status" value="1"/>
</dbReference>
<dbReference type="SMART" id="SM00346">
    <property type="entry name" value="HTH_ICLR"/>
    <property type="match status" value="1"/>
</dbReference>
<dbReference type="Gene3D" id="3.30.450.40">
    <property type="match status" value="1"/>
</dbReference>
<dbReference type="GO" id="GO:0003677">
    <property type="term" value="F:DNA binding"/>
    <property type="evidence" value="ECO:0007669"/>
    <property type="project" value="UniProtKB-KW"/>
</dbReference>
<dbReference type="SUPFAM" id="SSF55781">
    <property type="entry name" value="GAF domain-like"/>
    <property type="match status" value="1"/>
</dbReference>
<dbReference type="AlphaFoldDB" id="A0A0D5NL95"/>
<dbReference type="KEGG" id="pbj:VN24_16865"/>
<evidence type="ECO:0000259" key="6">
    <source>
        <dbReference type="PROSITE" id="PS51077"/>
    </source>
</evidence>
<dbReference type="EMBL" id="CP011058">
    <property type="protein sequence ID" value="AJY75915.1"/>
    <property type="molecule type" value="Genomic_DNA"/>
</dbReference>
<evidence type="ECO:0000259" key="7">
    <source>
        <dbReference type="PROSITE" id="PS51078"/>
    </source>
</evidence>
<dbReference type="PROSITE" id="PS51077">
    <property type="entry name" value="HTH_ICLR"/>
    <property type="match status" value="1"/>
</dbReference>
<evidence type="ECO:0000256" key="3">
    <source>
        <dbReference type="ARBA" id="ARBA00023163"/>
    </source>
</evidence>
<keyword evidence="1" id="KW-0805">Transcription regulation</keyword>
<dbReference type="PANTHER" id="PTHR30136:SF24">
    <property type="entry name" value="HTH-TYPE TRANSCRIPTIONAL REPRESSOR ALLR"/>
    <property type="match status" value="1"/>
</dbReference>
<dbReference type="FunFam" id="1.10.10.10:FF:000056">
    <property type="entry name" value="IclR family transcriptional regulator"/>
    <property type="match status" value="1"/>
</dbReference>